<dbReference type="RefSeq" id="WP_289956399.1">
    <property type="nucleotide sequence ID" value="NZ_JAUEMJ010000002.1"/>
</dbReference>
<accession>A0ABT7YLK8</accession>
<dbReference type="EMBL" id="JAUEMJ010000002">
    <property type="protein sequence ID" value="MDN3239531.1"/>
    <property type="molecule type" value="Genomic_DNA"/>
</dbReference>
<dbReference type="Gene3D" id="2.130.10.10">
    <property type="entry name" value="YVTN repeat-like/Quinoprotein amine dehydrogenase"/>
    <property type="match status" value="1"/>
</dbReference>
<keyword evidence="2" id="KW-1185">Reference proteome</keyword>
<organism evidence="1 2">
    <name type="scientific">Glycomyces tritici</name>
    <dbReference type="NCBI Taxonomy" id="2665176"/>
    <lineage>
        <taxon>Bacteria</taxon>
        <taxon>Bacillati</taxon>
        <taxon>Actinomycetota</taxon>
        <taxon>Actinomycetes</taxon>
        <taxon>Glycomycetales</taxon>
        <taxon>Glycomycetaceae</taxon>
        <taxon>Glycomyces</taxon>
    </lineage>
</organism>
<protein>
    <submittedName>
        <fullName evidence="1">Uncharacterized protein</fullName>
    </submittedName>
</protein>
<dbReference type="SUPFAM" id="SSF50998">
    <property type="entry name" value="Quinoprotein alcohol dehydrogenase-like"/>
    <property type="match status" value="1"/>
</dbReference>
<dbReference type="InterPro" id="IPR011047">
    <property type="entry name" value="Quinoprotein_ADH-like_sf"/>
</dbReference>
<evidence type="ECO:0000313" key="2">
    <source>
        <dbReference type="Proteomes" id="UP001171902"/>
    </source>
</evidence>
<evidence type="ECO:0000313" key="1">
    <source>
        <dbReference type="EMBL" id="MDN3239531.1"/>
    </source>
</evidence>
<comment type="caution">
    <text evidence="1">The sequence shown here is derived from an EMBL/GenBank/DDBJ whole genome shotgun (WGS) entry which is preliminary data.</text>
</comment>
<name>A0ABT7YLK8_9ACTN</name>
<dbReference type="Proteomes" id="UP001171902">
    <property type="component" value="Unassembled WGS sequence"/>
</dbReference>
<reference evidence="1" key="1">
    <citation type="submission" date="2023-06" db="EMBL/GenBank/DDBJ databases">
        <title>Gycomyces niveus sp.nov., a novel actinomycete isolated from soil in Shouguang.</title>
        <authorList>
            <person name="Yang X."/>
            <person name="Zhao J."/>
        </authorList>
    </citation>
    <scope>NUCLEOTIDE SEQUENCE</scope>
    <source>
        <strain evidence="1">NEAU C2</strain>
    </source>
</reference>
<gene>
    <name evidence="1" type="ORF">QWI33_07330</name>
</gene>
<proteinExistence type="predicted"/>
<dbReference type="InterPro" id="IPR015943">
    <property type="entry name" value="WD40/YVTN_repeat-like_dom_sf"/>
</dbReference>
<sequence length="289" mass="31608">MADERPISDIKAQSRDESGGRVAIATRDFLVCLDRAGTELWRFDFGPREDGPGSAWSNCRFSRDGAVVWLYRPDMYSGHGPADRWFALDAATGAILGDAALPTVGGQGGHHHLHPDGVHVLLEVGCGQDGSYLFKGRIDQGALDWAPWPVADSPDQCDQRIAALAPDGSQVMAFEYNDTAVTFYGFPSGAVQWQIPMEEFGFDLEADQLETVFLWSGRYVDDTTALVEMKGETGEIEEGAPDWAADGLEEWTDYRAYQAVDLIERRVIGPADAAGAHTGRRPRFVPEPG</sequence>